<reference evidence="1" key="1">
    <citation type="submission" date="2020-03" db="EMBL/GenBank/DDBJ databases">
        <title>The deep terrestrial virosphere.</title>
        <authorList>
            <person name="Holmfeldt K."/>
            <person name="Nilsson E."/>
            <person name="Simone D."/>
            <person name="Lopez-Fernandez M."/>
            <person name="Wu X."/>
            <person name="de Brujin I."/>
            <person name="Lundin D."/>
            <person name="Andersson A."/>
            <person name="Bertilsson S."/>
            <person name="Dopson M."/>
        </authorList>
    </citation>
    <scope>NUCLEOTIDE SEQUENCE</scope>
    <source>
        <strain evidence="2">MM415A00479</strain>
        <strain evidence="1">TM448A00968</strain>
    </source>
</reference>
<name>A0A6H1ZLQ6_9ZZZZ</name>
<dbReference type="AlphaFoldDB" id="A0A6H1ZLQ6"/>
<dbReference type="EMBL" id="MT144087">
    <property type="protein sequence ID" value="QJA48494.1"/>
    <property type="molecule type" value="Genomic_DNA"/>
</dbReference>
<protein>
    <submittedName>
        <fullName evidence="1">Uncharacterized protein</fullName>
    </submittedName>
</protein>
<accession>A0A6H1ZLQ6</accession>
<dbReference type="EMBL" id="MT142472">
    <property type="protein sequence ID" value="QJA81843.1"/>
    <property type="molecule type" value="Genomic_DNA"/>
</dbReference>
<evidence type="ECO:0000313" key="1">
    <source>
        <dbReference type="EMBL" id="QJA48494.1"/>
    </source>
</evidence>
<sequence length="121" mass="13755">MTHQITGFELQEYLDKFAQGFQYTVRPMIKEAVLKQITDSEFLRSAFGTPEGVALFNHGLERIAIEVGKIIEKSIDGVTAKTAEKIVPHAQSIKIIYEMMESWAKTYDSGQKHIHNAKKEK</sequence>
<organism evidence="1">
    <name type="scientific">viral metagenome</name>
    <dbReference type="NCBI Taxonomy" id="1070528"/>
    <lineage>
        <taxon>unclassified sequences</taxon>
        <taxon>metagenomes</taxon>
        <taxon>organismal metagenomes</taxon>
    </lineage>
</organism>
<proteinExistence type="predicted"/>
<evidence type="ECO:0000313" key="2">
    <source>
        <dbReference type="EMBL" id="QJA81843.1"/>
    </source>
</evidence>
<gene>
    <name evidence="2" type="ORF">MM415A00479_0002</name>
    <name evidence="1" type="ORF">TM448A00968_0006</name>
</gene>